<dbReference type="PANTHER" id="PTHR45935">
    <property type="entry name" value="PROTEIN ZBED8-RELATED"/>
    <property type="match status" value="1"/>
</dbReference>
<feature type="domain" description="SCAN box" evidence="3">
    <location>
        <begin position="81"/>
        <end position="131"/>
    </location>
</feature>
<dbReference type="AlphaFoldDB" id="A0A8D2LRG1"/>
<dbReference type="InterPro" id="IPR003309">
    <property type="entry name" value="SCAN_dom"/>
</dbReference>
<keyword evidence="1" id="KW-0539">Nucleus</keyword>
<dbReference type="SUPFAM" id="SSF47353">
    <property type="entry name" value="Retrovirus capsid dimerization domain-like"/>
    <property type="match status" value="1"/>
</dbReference>
<feature type="signal peptide" evidence="2">
    <location>
        <begin position="1"/>
        <end position="22"/>
    </location>
</feature>
<evidence type="ECO:0000313" key="4">
    <source>
        <dbReference type="Ensembl" id="ENSVKKP00000025393.1"/>
    </source>
</evidence>
<name>A0A8D2LRG1_VARKO</name>
<keyword evidence="2" id="KW-0732">Signal</keyword>
<protein>
    <recommendedName>
        <fullName evidence="3">SCAN box domain-containing protein</fullName>
    </recommendedName>
</protein>
<dbReference type="PANTHER" id="PTHR45935:SF15">
    <property type="entry name" value="SCAN BOX DOMAIN-CONTAINING PROTEIN"/>
    <property type="match status" value="1"/>
</dbReference>
<dbReference type="SMART" id="SM00431">
    <property type="entry name" value="SCAN"/>
    <property type="match status" value="1"/>
</dbReference>
<sequence length="161" mass="18166">SAWPQISPFIMYLISYLPIAEAFVAKACHWPREEWASRLAPALHGEAEKAVSKLEAGDREDYGKVKAIILQGEAIKTELQRQLFRQFRYREMENPQRVYGQLQELCRQWLKPERNTKEQILQLLILEQFLAGTGPGDLCPGSGGAAAHGTWGTLLSRVATD</sequence>
<dbReference type="Pfam" id="PF02023">
    <property type="entry name" value="SCAN"/>
    <property type="match status" value="1"/>
</dbReference>
<evidence type="ECO:0000256" key="1">
    <source>
        <dbReference type="ARBA" id="ARBA00023242"/>
    </source>
</evidence>
<evidence type="ECO:0000313" key="5">
    <source>
        <dbReference type="Proteomes" id="UP000694545"/>
    </source>
</evidence>
<feature type="chain" id="PRO_5034390145" description="SCAN box domain-containing protein" evidence="2">
    <location>
        <begin position="23"/>
        <end position="161"/>
    </location>
</feature>
<dbReference type="Ensembl" id="ENSVKKT00000026007.1">
    <property type="protein sequence ID" value="ENSVKKP00000025393.1"/>
    <property type="gene ID" value="ENSVKKG00000016670.1"/>
</dbReference>
<dbReference type="Proteomes" id="UP000694545">
    <property type="component" value="Unplaced"/>
</dbReference>
<evidence type="ECO:0000259" key="3">
    <source>
        <dbReference type="PROSITE" id="PS50804"/>
    </source>
</evidence>
<evidence type="ECO:0000256" key="2">
    <source>
        <dbReference type="SAM" id="SignalP"/>
    </source>
</evidence>
<reference evidence="4" key="2">
    <citation type="submission" date="2025-09" db="UniProtKB">
        <authorList>
            <consortium name="Ensembl"/>
        </authorList>
    </citation>
    <scope>IDENTIFICATION</scope>
</reference>
<proteinExistence type="predicted"/>
<reference evidence="4" key="1">
    <citation type="submission" date="2025-08" db="UniProtKB">
        <authorList>
            <consortium name="Ensembl"/>
        </authorList>
    </citation>
    <scope>IDENTIFICATION</scope>
</reference>
<dbReference type="PROSITE" id="PS50804">
    <property type="entry name" value="SCAN_BOX"/>
    <property type="match status" value="1"/>
</dbReference>
<dbReference type="Gene3D" id="1.10.4020.10">
    <property type="entry name" value="DNA breaking-rejoining enzymes"/>
    <property type="match status" value="1"/>
</dbReference>
<accession>A0A8D2LRG1</accession>
<organism evidence="4 5">
    <name type="scientific">Varanus komodoensis</name>
    <name type="common">Komodo dragon</name>
    <dbReference type="NCBI Taxonomy" id="61221"/>
    <lineage>
        <taxon>Eukaryota</taxon>
        <taxon>Metazoa</taxon>
        <taxon>Chordata</taxon>
        <taxon>Craniata</taxon>
        <taxon>Vertebrata</taxon>
        <taxon>Euteleostomi</taxon>
        <taxon>Lepidosauria</taxon>
        <taxon>Squamata</taxon>
        <taxon>Bifurcata</taxon>
        <taxon>Unidentata</taxon>
        <taxon>Episquamata</taxon>
        <taxon>Toxicofera</taxon>
        <taxon>Anguimorpha</taxon>
        <taxon>Paleoanguimorpha</taxon>
        <taxon>Varanoidea</taxon>
        <taxon>Varanidae</taxon>
        <taxon>Varanus</taxon>
    </lineage>
</organism>
<dbReference type="InterPro" id="IPR050916">
    <property type="entry name" value="SCAN-C2H2_zinc_finger"/>
</dbReference>
<dbReference type="InterPro" id="IPR038269">
    <property type="entry name" value="SCAN_sf"/>
</dbReference>
<keyword evidence="5" id="KW-1185">Reference proteome</keyword>